<feature type="chain" id="PRO_5039727487" description="Lipoprotein" evidence="2">
    <location>
        <begin position="20"/>
        <end position="99"/>
    </location>
</feature>
<feature type="signal peptide" evidence="2">
    <location>
        <begin position="1"/>
        <end position="19"/>
    </location>
</feature>
<keyword evidence="2" id="KW-0732">Signal</keyword>
<reference evidence="3 4" key="1">
    <citation type="submission" date="2018-08" db="EMBL/GenBank/DDBJ databases">
        <title>Freshwater and sediment microbial communities from various areas in North America, analyzing microbe dynamics in response to fracking.</title>
        <authorList>
            <person name="Lamendella R."/>
        </authorList>
    </citation>
    <scope>NUCLEOTIDE SEQUENCE [LARGE SCALE GENOMIC DNA]</scope>
    <source>
        <strain evidence="3 4">DB-1</strain>
    </source>
</reference>
<feature type="region of interest" description="Disordered" evidence="1">
    <location>
        <begin position="21"/>
        <end position="64"/>
    </location>
</feature>
<gene>
    <name evidence="3" type="ORF">DET55_1331</name>
</gene>
<sequence length="99" mass="10656">MNKKLLTSFLCSTFLFALSACSSHDTSSSNTKNEQETSKETKNDDLSNKDPQKELPTQGDSSDVYISISSADSLDVIVETPTTKVASPNPYGFTGGILE</sequence>
<name>A0A3D9U891_BACMY</name>
<organism evidence="3 4">
    <name type="scientific">Bacillus mycoides</name>
    <dbReference type="NCBI Taxonomy" id="1405"/>
    <lineage>
        <taxon>Bacteria</taxon>
        <taxon>Bacillati</taxon>
        <taxon>Bacillota</taxon>
        <taxon>Bacilli</taxon>
        <taxon>Bacillales</taxon>
        <taxon>Bacillaceae</taxon>
        <taxon>Bacillus</taxon>
        <taxon>Bacillus cereus group</taxon>
    </lineage>
</organism>
<accession>A0A3D9U891</accession>
<comment type="caution">
    <text evidence="3">The sequence shown here is derived from an EMBL/GenBank/DDBJ whole genome shotgun (WGS) entry which is preliminary data.</text>
</comment>
<feature type="compositionally biased region" description="Polar residues" evidence="1">
    <location>
        <begin position="21"/>
        <end position="32"/>
    </location>
</feature>
<protein>
    <recommendedName>
        <fullName evidence="5">Lipoprotein</fullName>
    </recommendedName>
</protein>
<evidence type="ECO:0000256" key="2">
    <source>
        <dbReference type="SAM" id="SignalP"/>
    </source>
</evidence>
<dbReference type="PROSITE" id="PS51257">
    <property type="entry name" value="PROKAR_LIPOPROTEIN"/>
    <property type="match status" value="1"/>
</dbReference>
<evidence type="ECO:0008006" key="5">
    <source>
        <dbReference type="Google" id="ProtNLM"/>
    </source>
</evidence>
<evidence type="ECO:0000313" key="4">
    <source>
        <dbReference type="Proteomes" id="UP000256530"/>
    </source>
</evidence>
<proteinExistence type="predicted"/>
<dbReference type="Proteomes" id="UP000256530">
    <property type="component" value="Unassembled WGS sequence"/>
</dbReference>
<dbReference type="AlphaFoldDB" id="A0A3D9U891"/>
<evidence type="ECO:0000313" key="3">
    <source>
        <dbReference type="EMBL" id="REF24473.1"/>
    </source>
</evidence>
<feature type="compositionally biased region" description="Basic and acidic residues" evidence="1">
    <location>
        <begin position="33"/>
        <end position="53"/>
    </location>
</feature>
<dbReference type="EMBL" id="QTTY01000033">
    <property type="protein sequence ID" value="REF24473.1"/>
    <property type="molecule type" value="Genomic_DNA"/>
</dbReference>
<evidence type="ECO:0000256" key="1">
    <source>
        <dbReference type="SAM" id="MobiDB-lite"/>
    </source>
</evidence>